<evidence type="ECO:0000313" key="2">
    <source>
        <dbReference type="EMBL" id="NBI30977.1"/>
    </source>
</evidence>
<gene>
    <name evidence="2" type="ORF">ERL59_18665</name>
</gene>
<keyword evidence="1" id="KW-0812">Transmembrane</keyword>
<keyword evidence="1" id="KW-1133">Transmembrane helix</keyword>
<keyword evidence="1" id="KW-0472">Membrane</keyword>
<organism evidence="2 3">
    <name type="scientific">Chengkuizengella marina</name>
    <dbReference type="NCBI Taxonomy" id="2507566"/>
    <lineage>
        <taxon>Bacteria</taxon>
        <taxon>Bacillati</taxon>
        <taxon>Bacillota</taxon>
        <taxon>Bacilli</taxon>
        <taxon>Bacillales</taxon>
        <taxon>Paenibacillaceae</taxon>
        <taxon>Chengkuizengella</taxon>
    </lineage>
</organism>
<feature type="transmembrane region" description="Helical" evidence="1">
    <location>
        <begin position="6"/>
        <end position="27"/>
    </location>
</feature>
<sequence length="62" mass="7128">MIVFAFINVYFMPILAIIFCLNLVEIIKKVKKDKPTATNTFWLTISFALIVWSIAITSMSAW</sequence>
<dbReference type="Proteomes" id="UP000448943">
    <property type="component" value="Unassembled WGS sequence"/>
</dbReference>
<accession>A0A6N9Q7Y0</accession>
<comment type="caution">
    <text evidence="2">The sequence shown here is derived from an EMBL/GenBank/DDBJ whole genome shotgun (WGS) entry which is preliminary data.</text>
</comment>
<dbReference type="EMBL" id="SIJB01000049">
    <property type="protein sequence ID" value="NBI30977.1"/>
    <property type="molecule type" value="Genomic_DNA"/>
</dbReference>
<evidence type="ECO:0000256" key="1">
    <source>
        <dbReference type="SAM" id="Phobius"/>
    </source>
</evidence>
<evidence type="ECO:0008006" key="4">
    <source>
        <dbReference type="Google" id="ProtNLM"/>
    </source>
</evidence>
<keyword evidence="3" id="KW-1185">Reference proteome</keyword>
<protein>
    <recommendedName>
        <fullName evidence="4">PCZ2.2</fullName>
    </recommendedName>
</protein>
<dbReference type="AlphaFoldDB" id="A0A6N9Q7Y0"/>
<feature type="transmembrane region" description="Helical" evidence="1">
    <location>
        <begin position="39"/>
        <end position="61"/>
    </location>
</feature>
<evidence type="ECO:0000313" key="3">
    <source>
        <dbReference type="Proteomes" id="UP000448943"/>
    </source>
</evidence>
<reference evidence="2 3" key="1">
    <citation type="submission" date="2019-01" db="EMBL/GenBank/DDBJ databases">
        <title>Chengkuizengella sp. nov., isolated from deep-sea sediment of East Pacific Ocean.</title>
        <authorList>
            <person name="Yang J."/>
            <person name="Lai Q."/>
            <person name="Shao Z."/>
        </authorList>
    </citation>
    <scope>NUCLEOTIDE SEQUENCE [LARGE SCALE GENOMIC DNA]</scope>
    <source>
        <strain evidence="2 3">YPA3-1-1</strain>
    </source>
</reference>
<proteinExistence type="predicted"/>
<name>A0A6N9Q7Y0_9BACL</name>